<feature type="transmembrane region" description="Helical" evidence="1">
    <location>
        <begin position="70"/>
        <end position="87"/>
    </location>
</feature>
<sequence>MKREAFFLFLILMAVFLQYGFFNVWGVKPNWVLAVFAALVVFSQNFFVNAGFLSFGAFVLKTEAFFEMEIILFIAAGAALIFAANYFRRGSVIFVVAAAAVATLVFLPPGFYQYLTEAAMNIAIALAVFFVVKNFKINVLAKKK</sequence>
<dbReference type="STRING" id="1802557.A3A20_01160"/>
<dbReference type="AlphaFoldDB" id="A0A1F8DSD8"/>
<proteinExistence type="predicted"/>
<gene>
    <name evidence="2" type="ORF">A3A20_01160</name>
</gene>
<feature type="transmembrane region" description="Helical" evidence="1">
    <location>
        <begin position="92"/>
        <end position="112"/>
    </location>
</feature>
<feature type="transmembrane region" description="Helical" evidence="1">
    <location>
        <begin position="6"/>
        <end position="25"/>
    </location>
</feature>
<keyword evidence="1" id="KW-0812">Transmembrane</keyword>
<name>A0A1F8DSD8_9BACT</name>
<protein>
    <submittedName>
        <fullName evidence="2">Uncharacterized protein</fullName>
    </submittedName>
</protein>
<feature type="transmembrane region" description="Helical" evidence="1">
    <location>
        <begin position="118"/>
        <end position="135"/>
    </location>
</feature>
<evidence type="ECO:0000313" key="3">
    <source>
        <dbReference type="Proteomes" id="UP000178946"/>
    </source>
</evidence>
<evidence type="ECO:0000256" key="1">
    <source>
        <dbReference type="SAM" id="Phobius"/>
    </source>
</evidence>
<reference evidence="2 3" key="1">
    <citation type="journal article" date="2016" name="Nat. Commun.">
        <title>Thousands of microbial genomes shed light on interconnected biogeochemical processes in an aquifer system.</title>
        <authorList>
            <person name="Anantharaman K."/>
            <person name="Brown C.T."/>
            <person name="Hug L.A."/>
            <person name="Sharon I."/>
            <person name="Castelle C.J."/>
            <person name="Probst A.J."/>
            <person name="Thomas B.C."/>
            <person name="Singh A."/>
            <person name="Wilkins M.J."/>
            <person name="Karaoz U."/>
            <person name="Brodie E.L."/>
            <person name="Williams K.H."/>
            <person name="Hubbard S.S."/>
            <person name="Banfield J.F."/>
        </authorList>
    </citation>
    <scope>NUCLEOTIDE SEQUENCE [LARGE SCALE GENOMIC DNA]</scope>
</reference>
<feature type="transmembrane region" description="Helical" evidence="1">
    <location>
        <begin position="32"/>
        <end position="58"/>
    </location>
</feature>
<comment type="caution">
    <text evidence="2">The sequence shown here is derived from an EMBL/GenBank/DDBJ whole genome shotgun (WGS) entry which is preliminary data.</text>
</comment>
<organism evidence="2 3">
    <name type="scientific">Candidatus Wolfebacteria bacterium RIFCSPLOWO2_01_FULL_45_19</name>
    <dbReference type="NCBI Taxonomy" id="1802557"/>
    <lineage>
        <taxon>Bacteria</taxon>
        <taxon>Candidatus Wolfeibacteriota</taxon>
    </lineage>
</organism>
<dbReference type="Proteomes" id="UP000178946">
    <property type="component" value="Unassembled WGS sequence"/>
</dbReference>
<evidence type="ECO:0000313" key="2">
    <source>
        <dbReference type="EMBL" id="OGM91540.1"/>
    </source>
</evidence>
<dbReference type="EMBL" id="MGIR01000001">
    <property type="protein sequence ID" value="OGM91540.1"/>
    <property type="molecule type" value="Genomic_DNA"/>
</dbReference>
<keyword evidence="1" id="KW-1133">Transmembrane helix</keyword>
<accession>A0A1F8DSD8</accession>
<keyword evidence="1" id="KW-0472">Membrane</keyword>